<proteinExistence type="inferred from homology"/>
<dbReference type="EMBL" id="FSRL01000001">
    <property type="protein sequence ID" value="SIN74409.1"/>
    <property type="molecule type" value="Genomic_DNA"/>
</dbReference>
<feature type="active site" evidence="10">
    <location>
        <position position="11"/>
    </location>
</feature>
<dbReference type="Gene3D" id="3.30.230.10">
    <property type="match status" value="1"/>
</dbReference>
<dbReference type="GO" id="GO:0019288">
    <property type="term" value="P:isopentenyl diphosphate biosynthetic process, methylerythritol 4-phosphate pathway"/>
    <property type="evidence" value="ECO:0007669"/>
    <property type="project" value="UniProtKB-UniRule"/>
</dbReference>
<dbReference type="GO" id="GO:0005524">
    <property type="term" value="F:ATP binding"/>
    <property type="evidence" value="ECO:0007669"/>
    <property type="project" value="UniProtKB-UniRule"/>
</dbReference>
<dbReference type="HAMAP" id="MF_00061">
    <property type="entry name" value="IspE"/>
    <property type="match status" value="1"/>
</dbReference>
<comment type="similarity">
    <text evidence="1 10">Belongs to the GHMP kinase family. IspE subfamily.</text>
</comment>
<evidence type="ECO:0000256" key="3">
    <source>
        <dbReference type="ARBA" id="ARBA00017473"/>
    </source>
</evidence>
<dbReference type="UniPathway" id="UPA00056">
    <property type="reaction ID" value="UER00094"/>
</dbReference>
<dbReference type="InterPro" id="IPR020568">
    <property type="entry name" value="Ribosomal_Su5_D2-typ_SF"/>
</dbReference>
<dbReference type="PANTHER" id="PTHR43527:SF2">
    <property type="entry name" value="4-DIPHOSPHOCYTIDYL-2-C-METHYL-D-ERYTHRITOL KINASE, CHLOROPLASTIC"/>
    <property type="match status" value="1"/>
</dbReference>
<evidence type="ECO:0000259" key="12">
    <source>
        <dbReference type="Pfam" id="PF08544"/>
    </source>
</evidence>
<keyword evidence="4 10" id="KW-0808">Transferase</keyword>
<dbReference type="Pfam" id="PF00288">
    <property type="entry name" value="GHMP_kinases_N"/>
    <property type="match status" value="1"/>
</dbReference>
<evidence type="ECO:0000256" key="10">
    <source>
        <dbReference type="HAMAP-Rule" id="MF_00061"/>
    </source>
</evidence>
<sequence length="285" mass="29973">MTKVEAFAPAKINLALHVTGRRSDGYHMLDSLVCFAAVGDHLSLRDAPGMSLGASGPFGAIVPAGPGNLVLRAAELMEAEAARQGIAVGGVSIQLEKHLPMSAGLGGGSADAAATLRGLSELWGVPVPGPHALAMALGADVPVCLDPETAWRMQGIGEELTRLERLPALNLLLVNPGVPVATAAVFGRLERADNAPMPEIPAAPTRRELVDWLTWQRNDLEAPACSLAPEIGEVLDELRGLEGTMLARMSGSGATCFAIFEDNEARDRAAGLLRDERPEWWVAEA</sequence>
<dbReference type="InterPro" id="IPR036554">
    <property type="entry name" value="GHMP_kinase_C_sf"/>
</dbReference>
<dbReference type="RefSeq" id="WP_074254256.1">
    <property type="nucleotide sequence ID" value="NZ_FSRL01000001.1"/>
</dbReference>
<gene>
    <name evidence="10" type="primary">ispE</name>
    <name evidence="13" type="ORF">SAMN05444002_0019</name>
</gene>
<feature type="domain" description="GHMP kinase C-terminal" evidence="12">
    <location>
        <begin position="220"/>
        <end position="270"/>
    </location>
</feature>
<dbReference type="InterPro" id="IPR014721">
    <property type="entry name" value="Ribsml_uS5_D2-typ_fold_subgr"/>
</dbReference>
<dbReference type="PIRSF" id="PIRSF010376">
    <property type="entry name" value="IspE"/>
    <property type="match status" value="1"/>
</dbReference>
<dbReference type="NCBIfam" id="TIGR00154">
    <property type="entry name" value="ispE"/>
    <property type="match status" value="1"/>
</dbReference>
<dbReference type="STRING" id="1217970.SAMN05444002_0019"/>
<evidence type="ECO:0000256" key="7">
    <source>
        <dbReference type="ARBA" id="ARBA00022840"/>
    </source>
</evidence>
<feature type="binding site" evidence="10">
    <location>
        <begin position="100"/>
        <end position="110"/>
    </location>
    <ligand>
        <name>ATP</name>
        <dbReference type="ChEBI" id="CHEBI:30616"/>
    </ligand>
</feature>
<keyword evidence="6 10" id="KW-0418">Kinase</keyword>
<reference evidence="14" key="1">
    <citation type="submission" date="2016-11" db="EMBL/GenBank/DDBJ databases">
        <authorList>
            <person name="Varghese N."/>
            <person name="Submissions S."/>
        </authorList>
    </citation>
    <scope>NUCLEOTIDE SEQUENCE [LARGE SCALE GENOMIC DNA]</scope>
    <source>
        <strain evidence="14">DSM 29440</strain>
    </source>
</reference>
<evidence type="ECO:0000313" key="14">
    <source>
        <dbReference type="Proteomes" id="UP000184932"/>
    </source>
</evidence>
<keyword evidence="7 10" id="KW-0067">ATP-binding</keyword>
<dbReference type="PANTHER" id="PTHR43527">
    <property type="entry name" value="4-DIPHOSPHOCYTIDYL-2-C-METHYL-D-ERYTHRITOL KINASE, CHLOROPLASTIC"/>
    <property type="match status" value="1"/>
</dbReference>
<dbReference type="SUPFAM" id="SSF54211">
    <property type="entry name" value="Ribosomal protein S5 domain 2-like"/>
    <property type="match status" value="1"/>
</dbReference>
<dbReference type="Proteomes" id="UP000184932">
    <property type="component" value="Unassembled WGS sequence"/>
</dbReference>
<evidence type="ECO:0000256" key="1">
    <source>
        <dbReference type="ARBA" id="ARBA00009684"/>
    </source>
</evidence>
<comment type="catalytic activity">
    <reaction evidence="10">
        <text>4-CDP-2-C-methyl-D-erythritol + ATP = 4-CDP-2-C-methyl-D-erythritol 2-phosphate + ADP + H(+)</text>
        <dbReference type="Rhea" id="RHEA:18437"/>
        <dbReference type="ChEBI" id="CHEBI:15378"/>
        <dbReference type="ChEBI" id="CHEBI:30616"/>
        <dbReference type="ChEBI" id="CHEBI:57823"/>
        <dbReference type="ChEBI" id="CHEBI:57919"/>
        <dbReference type="ChEBI" id="CHEBI:456216"/>
        <dbReference type="EC" id="2.7.1.148"/>
    </reaction>
</comment>
<feature type="domain" description="GHMP kinase N-terminal" evidence="11">
    <location>
        <begin position="68"/>
        <end position="143"/>
    </location>
</feature>
<dbReference type="InterPro" id="IPR013750">
    <property type="entry name" value="GHMP_kinase_C_dom"/>
</dbReference>
<organism evidence="13 14">
    <name type="scientific">Vannielia litorea</name>
    <dbReference type="NCBI Taxonomy" id="1217970"/>
    <lineage>
        <taxon>Bacteria</taxon>
        <taxon>Pseudomonadati</taxon>
        <taxon>Pseudomonadota</taxon>
        <taxon>Alphaproteobacteria</taxon>
        <taxon>Rhodobacterales</taxon>
        <taxon>Paracoccaceae</taxon>
        <taxon>Vannielia</taxon>
    </lineage>
</organism>
<dbReference type="AlphaFoldDB" id="A0A1N6DUF4"/>
<dbReference type="InterPro" id="IPR006204">
    <property type="entry name" value="GHMP_kinase_N_dom"/>
</dbReference>
<evidence type="ECO:0000313" key="13">
    <source>
        <dbReference type="EMBL" id="SIN74409.1"/>
    </source>
</evidence>
<comment type="pathway">
    <text evidence="10">Isoprenoid biosynthesis; isopentenyl diphosphate biosynthesis via DXP pathway; isopentenyl diphosphate from 1-deoxy-D-xylulose 5-phosphate: step 3/6.</text>
</comment>
<evidence type="ECO:0000256" key="4">
    <source>
        <dbReference type="ARBA" id="ARBA00022679"/>
    </source>
</evidence>
<dbReference type="GO" id="GO:0050515">
    <property type="term" value="F:4-(cytidine 5'-diphospho)-2-C-methyl-D-erythritol kinase activity"/>
    <property type="evidence" value="ECO:0007669"/>
    <property type="project" value="UniProtKB-UniRule"/>
</dbReference>
<keyword evidence="14" id="KW-1185">Reference proteome</keyword>
<name>A0A1N6DUF4_9RHOB</name>
<dbReference type="SUPFAM" id="SSF55060">
    <property type="entry name" value="GHMP Kinase, C-terminal domain"/>
    <property type="match status" value="1"/>
</dbReference>
<evidence type="ECO:0000256" key="6">
    <source>
        <dbReference type="ARBA" id="ARBA00022777"/>
    </source>
</evidence>
<evidence type="ECO:0000256" key="9">
    <source>
        <dbReference type="ARBA" id="ARBA00032554"/>
    </source>
</evidence>
<accession>A0A1N6DUF4</accession>
<keyword evidence="5 10" id="KW-0547">Nucleotide-binding</keyword>
<dbReference type="EC" id="2.7.1.148" evidence="2 10"/>
<dbReference type="Gene3D" id="3.30.70.890">
    <property type="entry name" value="GHMP kinase, C-terminal domain"/>
    <property type="match status" value="1"/>
</dbReference>
<evidence type="ECO:0000256" key="8">
    <source>
        <dbReference type="ARBA" id="ARBA00023229"/>
    </source>
</evidence>
<evidence type="ECO:0000256" key="2">
    <source>
        <dbReference type="ARBA" id="ARBA00012052"/>
    </source>
</evidence>
<dbReference type="InterPro" id="IPR004424">
    <property type="entry name" value="IspE"/>
</dbReference>
<dbReference type="Pfam" id="PF08544">
    <property type="entry name" value="GHMP_kinases_C"/>
    <property type="match status" value="1"/>
</dbReference>
<dbReference type="GO" id="GO:0016114">
    <property type="term" value="P:terpenoid biosynthetic process"/>
    <property type="evidence" value="ECO:0007669"/>
    <property type="project" value="UniProtKB-UniRule"/>
</dbReference>
<feature type="active site" evidence="10">
    <location>
        <position position="140"/>
    </location>
</feature>
<keyword evidence="8 10" id="KW-0414">Isoprene biosynthesis</keyword>
<protein>
    <recommendedName>
        <fullName evidence="3 10">4-diphosphocytidyl-2-C-methyl-D-erythritol kinase</fullName>
        <shortName evidence="10">CMK</shortName>
        <ecNumber evidence="2 10">2.7.1.148</ecNumber>
    </recommendedName>
    <alternativeName>
        <fullName evidence="9 10">4-(cytidine-5'-diphospho)-2-C-methyl-D-erythritol kinase</fullName>
    </alternativeName>
</protein>
<evidence type="ECO:0000256" key="5">
    <source>
        <dbReference type="ARBA" id="ARBA00022741"/>
    </source>
</evidence>
<dbReference type="NCBIfam" id="NF011202">
    <property type="entry name" value="PRK14608.1"/>
    <property type="match status" value="1"/>
</dbReference>
<evidence type="ECO:0000259" key="11">
    <source>
        <dbReference type="Pfam" id="PF00288"/>
    </source>
</evidence>
<comment type="function">
    <text evidence="10">Catalyzes the phosphorylation of the position 2 hydroxy group of 4-diphosphocytidyl-2C-methyl-D-erythritol.</text>
</comment>
<dbReference type="OrthoDB" id="9809438at2"/>